<dbReference type="SUPFAM" id="SSF48452">
    <property type="entry name" value="TPR-like"/>
    <property type="match status" value="1"/>
</dbReference>
<dbReference type="EMBL" id="CAAALY010076154">
    <property type="protein sequence ID" value="VEL25773.1"/>
    <property type="molecule type" value="Genomic_DNA"/>
</dbReference>
<reference evidence="5" key="1">
    <citation type="submission" date="2018-11" db="EMBL/GenBank/DDBJ databases">
        <authorList>
            <consortium name="Pathogen Informatics"/>
        </authorList>
    </citation>
    <scope>NUCLEOTIDE SEQUENCE</scope>
</reference>
<accession>A0A448X1F4</accession>
<evidence type="ECO:0000256" key="2">
    <source>
        <dbReference type="ARBA" id="ARBA00038251"/>
    </source>
</evidence>
<dbReference type="PROSITE" id="PS50005">
    <property type="entry name" value="TPR"/>
    <property type="match status" value="1"/>
</dbReference>
<keyword evidence="3" id="KW-0802">TPR repeat</keyword>
<dbReference type="InterPro" id="IPR011990">
    <property type="entry name" value="TPR-like_helical_dom_sf"/>
</dbReference>
<comment type="similarity">
    <text evidence="2">Belongs to the YPP1 family.</text>
</comment>
<feature type="region of interest" description="Disordered" evidence="4">
    <location>
        <begin position="85"/>
        <end position="154"/>
    </location>
</feature>
<evidence type="ECO:0000313" key="5">
    <source>
        <dbReference type="EMBL" id="VEL25773.1"/>
    </source>
</evidence>
<dbReference type="GO" id="GO:0072659">
    <property type="term" value="P:protein localization to plasma membrane"/>
    <property type="evidence" value="ECO:0007669"/>
    <property type="project" value="TreeGrafter"/>
</dbReference>
<dbReference type="GO" id="GO:0046854">
    <property type="term" value="P:phosphatidylinositol phosphate biosynthetic process"/>
    <property type="evidence" value="ECO:0007669"/>
    <property type="project" value="TreeGrafter"/>
</dbReference>
<proteinExistence type="inferred from homology"/>
<protein>
    <submittedName>
        <fullName evidence="5">Uncharacterized protein</fullName>
    </submittedName>
</protein>
<dbReference type="OrthoDB" id="29013at2759"/>
<dbReference type="InterPro" id="IPR019734">
    <property type="entry name" value="TPR_rpt"/>
</dbReference>
<evidence type="ECO:0000313" key="6">
    <source>
        <dbReference type="Proteomes" id="UP000784294"/>
    </source>
</evidence>
<evidence type="ECO:0000256" key="1">
    <source>
        <dbReference type="ARBA" id="ARBA00002550"/>
    </source>
</evidence>
<comment type="caution">
    <text evidence="5">The sequence shown here is derived from an EMBL/GenBank/DDBJ whole genome shotgun (WGS) entry which is preliminary data.</text>
</comment>
<name>A0A448X1F4_9PLAT</name>
<dbReference type="PANTHER" id="PTHR23083:SF464">
    <property type="entry name" value="TETRATRICOPEPTIDE REPEAT DOMAIN 7, ISOFORM A"/>
    <property type="match status" value="1"/>
</dbReference>
<sequence length="190" mass="19813">MLNLTDQHSQRKGEGGATELDSDDHIAWYHLGVELAIQRRLDEALGACQRALYIEPSHTNTLRLLALLYTASRNHLHTSSSASLTFSQMHGHSPISASTSTGTAPLHQNQPQQQKQFPLPSTPTGPAGPAAETGGSDAPGPGGRPGSAAAGNTDVSVLGGGSKVTTSSGKVGGLSAWSIGRVRLYYFMLG</sequence>
<feature type="compositionally biased region" description="Polar residues" evidence="4">
    <location>
        <begin position="85"/>
        <end position="103"/>
    </location>
</feature>
<keyword evidence="6" id="KW-1185">Reference proteome</keyword>
<feature type="repeat" description="TPR" evidence="3">
    <location>
        <begin position="25"/>
        <end position="58"/>
    </location>
</feature>
<organism evidence="5 6">
    <name type="scientific">Protopolystoma xenopodis</name>
    <dbReference type="NCBI Taxonomy" id="117903"/>
    <lineage>
        <taxon>Eukaryota</taxon>
        <taxon>Metazoa</taxon>
        <taxon>Spiralia</taxon>
        <taxon>Lophotrochozoa</taxon>
        <taxon>Platyhelminthes</taxon>
        <taxon>Monogenea</taxon>
        <taxon>Polyopisthocotylea</taxon>
        <taxon>Polystomatidea</taxon>
        <taxon>Polystomatidae</taxon>
        <taxon>Protopolystoma</taxon>
    </lineage>
</organism>
<dbReference type="InterPro" id="IPR051722">
    <property type="entry name" value="Endocytosis_PI4K-reg_protein"/>
</dbReference>
<evidence type="ECO:0000256" key="4">
    <source>
        <dbReference type="SAM" id="MobiDB-lite"/>
    </source>
</evidence>
<dbReference type="SMART" id="SM00028">
    <property type="entry name" value="TPR"/>
    <property type="match status" value="1"/>
</dbReference>
<comment type="function">
    <text evidence="1">Involved in endocytosis.</text>
</comment>
<dbReference type="PANTHER" id="PTHR23083">
    <property type="entry name" value="TETRATRICOPEPTIDE REPEAT PROTEIN, TPR"/>
    <property type="match status" value="1"/>
</dbReference>
<dbReference type="Pfam" id="PF00515">
    <property type="entry name" value="TPR_1"/>
    <property type="match status" value="1"/>
</dbReference>
<feature type="compositionally biased region" description="Low complexity" evidence="4">
    <location>
        <begin position="105"/>
        <end position="139"/>
    </location>
</feature>
<gene>
    <name evidence="5" type="ORF">PXEA_LOCUS19213</name>
</gene>
<dbReference type="Gene3D" id="1.25.40.1040">
    <property type="match status" value="1"/>
</dbReference>
<evidence type="ECO:0000256" key="3">
    <source>
        <dbReference type="PROSITE-ProRule" id="PRU00339"/>
    </source>
</evidence>
<dbReference type="AlphaFoldDB" id="A0A448X1F4"/>
<dbReference type="GO" id="GO:0005886">
    <property type="term" value="C:plasma membrane"/>
    <property type="evidence" value="ECO:0007669"/>
    <property type="project" value="TreeGrafter"/>
</dbReference>
<dbReference type="Proteomes" id="UP000784294">
    <property type="component" value="Unassembled WGS sequence"/>
</dbReference>